<evidence type="ECO:0000256" key="2">
    <source>
        <dbReference type="SAM" id="SignalP"/>
    </source>
</evidence>
<keyword evidence="1" id="KW-0853">WD repeat</keyword>
<organism evidence="3 4">
    <name type="scientific">Prunus dulcis</name>
    <name type="common">Almond</name>
    <name type="synonym">Amygdalus dulcis</name>
    <dbReference type="NCBI Taxonomy" id="3755"/>
    <lineage>
        <taxon>Eukaryota</taxon>
        <taxon>Viridiplantae</taxon>
        <taxon>Streptophyta</taxon>
        <taxon>Embryophyta</taxon>
        <taxon>Tracheophyta</taxon>
        <taxon>Spermatophyta</taxon>
        <taxon>Magnoliopsida</taxon>
        <taxon>eudicotyledons</taxon>
        <taxon>Gunneridae</taxon>
        <taxon>Pentapetalae</taxon>
        <taxon>rosids</taxon>
        <taxon>fabids</taxon>
        <taxon>Rosales</taxon>
        <taxon>Rosaceae</taxon>
        <taxon>Amygdaloideae</taxon>
        <taxon>Amygdaleae</taxon>
        <taxon>Prunus</taxon>
    </lineage>
</organism>
<evidence type="ECO:0000313" key="4">
    <source>
        <dbReference type="Proteomes" id="UP000327085"/>
    </source>
</evidence>
<dbReference type="Gene3D" id="2.130.10.10">
    <property type="entry name" value="YVTN repeat-like/Quinoprotein amine dehydrogenase"/>
    <property type="match status" value="1"/>
</dbReference>
<dbReference type="AlphaFoldDB" id="A0A5E4F6E6"/>
<sequence>MLCNYALVIGESLLSSLMLSHGLASPHSKDTTVENQQPAEASGVARSWVQSMFSRDTASKSTSFSGVRKWTSDGSSGKSVAKIMLFHACLIFDNLHLRLRMGIYIGTQDGMGMLFHVMFDLLLVEMALQKSGLFVRERQCTSLLGTQNGFGRLEWRETQMWSISRGTCDGVLAWHAGPILSVEYSTLDKGIITGSTDGLLPFWENVEGGIRCARNVTVHTAAILSINAVEH</sequence>
<accession>A0A5E4F6E6</accession>
<evidence type="ECO:0000313" key="3">
    <source>
        <dbReference type="EMBL" id="VVA23466.1"/>
    </source>
</evidence>
<keyword evidence="2" id="KW-0732">Signal</keyword>
<reference evidence="4" key="1">
    <citation type="journal article" date="2020" name="Plant J.">
        <title>Transposons played a major role in the diversification between the closely related almond and peach genomes: results from the almond genome sequence.</title>
        <authorList>
            <person name="Alioto T."/>
            <person name="Alexiou K.G."/>
            <person name="Bardil A."/>
            <person name="Barteri F."/>
            <person name="Castanera R."/>
            <person name="Cruz F."/>
            <person name="Dhingra A."/>
            <person name="Duval H."/>
            <person name="Fernandez I Marti A."/>
            <person name="Frias L."/>
            <person name="Galan B."/>
            <person name="Garcia J.L."/>
            <person name="Howad W."/>
            <person name="Gomez-Garrido J."/>
            <person name="Gut M."/>
            <person name="Julca I."/>
            <person name="Morata J."/>
            <person name="Puigdomenech P."/>
            <person name="Ribeca P."/>
            <person name="Rubio Cabetas M.J."/>
            <person name="Vlasova A."/>
            <person name="Wirthensohn M."/>
            <person name="Garcia-Mas J."/>
            <person name="Gabaldon T."/>
            <person name="Casacuberta J.M."/>
            <person name="Arus P."/>
        </authorList>
    </citation>
    <scope>NUCLEOTIDE SEQUENCE [LARGE SCALE GENOMIC DNA]</scope>
    <source>
        <strain evidence="4">cv. Texas</strain>
    </source>
</reference>
<dbReference type="Gramene" id="VVA23466">
    <property type="protein sequence ID" value="VVA23466"/>
    <property type="gene ID" value="Prudul26B001854"/>
</dbReference>
<feature type="chain" id="PRO_5023055626" evidence="2">
    <location>
        <begin position="25"/>
        <end position="231"/>
    </location>
</feature>
<feature type="signal peptide" evidence="2">
    <location>
        <begin position="1"/>
        <end position="24"/>
    </location>
</feature>
<dbReference type="SUPFAM" id="SSF50978">
    <property type="entry name" value="WD40 repeat-like"/>
    <property type="match status" value="1"/>
</dbReference>
<dbReference type="InterPro" id="IPR015943">
    <property type="entry name" value="WD40/YVTN_repeat-like_dom_sf"/>
</dbReference>
<dbReference type="InParanoid" id="A0A5E4F6E6"/>
<name>A0A5E4F6E6_PRUDU</name>
<dbReference type="PROSITE" id="PS50082">
    <property type="entry name" value="WD_REPEATS_2"/>
    <property type="match status" value="1"/>
</dbReference>
<proteinExistence type="predicted"/>
<dbReference type="InterPro" id="IPR001680">
    <property type="entry name" value="WD40_rpt"/>
</dbReference>
<gene>
    <name evidence="3" type="ORF">ALMOND_2B001854</name>
</gene>
<feature type="repeat" description="WD" evidence="1">
    <location>
        <begin position="172"/>
        <end position="204"/>
    </location>
</feature>
<dbReference type="EMBL" id="CABIKO010000071">
    <property type="protein sequence ID" value="VVA23466.1"/>
    <property type="molecule type" value="Genomic_DNA"/>
</dbReference>
<evidence type="ECO:0000256" key="1">
    <source>
        <dbReference type="PROSITE-ProRule" id="PRU00221"/>
    </source>
</evidence>
<dbReference type="InterPro" id="IPR036322">
    <property type="entry name" value="WD40_repeat_dom_sf"/>
</dbReference>
<protein>
    <submittedName>
        <fullName evidence="3">PREDICTED: DENN domain and WD repeat-containing SCD1</fullName>
    </submittedName>
</protein>
<dbReference type="Proteomes" id="UP000327085">
    <property type="component" value="Chromosome 5"/>
</dbReference>